<protein>
    <recommendedName>
        <fullName evidence="3">DUF2283 domain-containing protein</fullName>
    </recommendedName>
</protein>
<dbReference type="Proteomes" id="UP000034690">
    <property type="component" value="Unassembled WGS sequence"/>
</dbReference>
<accession>A0A0G0NNK3</accession>
<evidence type="ECO:0000313" key="1">
    <source>
        <dbReference type="EMBL" id="KKR14386.1"/>
    </source>
</evidence>
<reference evidence="1 2" key="1">
    <citation type="journal article" date="2015" name="Nature">
        <title>rRNA introns, odd ribosomes, and small enigmatic genomes across a large radiation of phyla.</title>
        <authorList>
            <person name="Brown C.T."/>
            <person name="Hug L.A."/>
            <person name="Thomas B.C."/>
            <person name="Sharon I."/>
            <person name="Castelle C.J."/>
            <person name="Singh A."/>
            <person name="Wilkins M.J."/>
            <person name="Williams K.H."/>
            <person name="Banfield J.F."/>
        </authorList>
    </citation>
    <scope>NUCLEOTIDE SEQUENCE [LARGE SCALE GENOMIC DNA]</scope>
</reference>
<organism evidence="1 2">
    <name type="scientific">Candidatus Woesebacteria bacterium GW2011_GWA1_39_21b</name>
    <dbReference type="NCBI Taxonomy" id="1618551"/>
    <lineage>
        <taxon>Bacteria</taxon>
        <taxon>Candidatus Woeseibacteriota</taxon>
    </lineage>
</organism>
<dbReference type="AlphaFoldDB" id="A0A0G0NNK3"/>
<sequence>MKYRYDKEDDVLMIWFSKEPVDYAEQVRGVIVHFSKKNRPVLMEILEASSFLKETSKNLPRKVKQEILSV</sequence>
<dbReference type="InterPro" id="IPR019270">
    <property type="entry name" value="DUF2283"/>
</dbReference>
<name>A0A0G0NNK3_9BACT</name>
<dbReference type="EMBL" id="LBWQ01000001">
    <property type="protein sequence ID" value="KKR14386.1"/>
    <property type="molecule type" value="Genomic_DNA"/>
</dbReference>
<evidence type="ECO:0008006" key="3">
    <source>
        <dbReference type="Google" id="ProtNLM"/>
    </source>
</evidence>
<gene>
    <name evidence="1" type="ORF">UT40_C0001G0016</name>
</gene>
<proteinExistence type="predicted"/>
<evidence type="ECO:0000313" key="2">
    <source>
        <dbReference type="Proteomes" id="UP000034690"/>
    </source>
</evidence>
<comment type="caution">
    <text evidence="1">The sequence shown here is derived from an EMBL/GenBank/DDBJ whole genome shotgun (WGS) entry which is preliminary data.</text>
</comment>
<dbReference type="Pfam" id="PF10049">
    <property type="entry name" value="DUF2283"/>
    <property type="match status" value="1"/>
</dbReference>